<keyword evidence="5" id="KW-0812">Transmembrane</keyword>
<dbReference type="GO" id="GO:0015288">
    <property type="term" value="F:porin activity"/>
    <property type="evidence" value="ECO:0007669"/>
    <property type="project" value="TreeGrafter"/>
</dbReference>
<keyword evidence="6" id="KW-0472">Membrane</keyword>
<keyword evidence="7" id="KW-0998">Cell outer membrane</keyword>
<dbReference type="Gene3D" id="1.20.1600.10">
    <property type="entry name" value="Outer membrane efflux proteins (OEP)"/>
    <property type="match status" value="1"/>
</dbReference>
<evidence type="ECO:0000256" key="6">
    <source>
        <dbReference type="ARBA" id="ARBA00023136"/>
    </source>
</evidence>
<evidence type="ECO:0000256" key="8">
    <source>
        <dbReference type="SAM" id="Coils"/>
    </source>
</evidence>
<dbReference type="Pfam" id="PF02321">
    <property type="entry name" value="OEP"/>
    <property type="match status" value="2"/>
</dbReference>
<dbReference type="GO" id="GO:0009279">
    <property type="term" value="C:cell outer membrane"/>
    <property type="evidence" value="ECO:0007669"/>
    <property type="project" value="UniProtKB-SubCell"/>
</dbReference>
<dbReference type="Proteomes" id="UP000254065">
    <property type="component" value="Unassembled WGS sequence"/>
</dbReference>
<feature type="signal peptide" evidence="9">
    <location>
        <begin position="1"/>
        <end position="25"/>
    </location>
</feature>
<keyword evidence="3" id="KW-0813">Transport</keyword>
<dbReference type="OrthoDB" id="9813458at2"/>
<keyword evidence="11" id="KW-1185">Reference proteome</keyword>
<comment type="subcellular location">
    <subcellularLocation>
        <location evidence="1">Cell outer membrane</location>
    </subcellularLocation>
</comment>
<dbReference type="RefSeq" id="WP_029103718.1">
    <property type="nucleotide sequence ID" value="NZ_UGQB01000004.1"/>
</dbReference>
<evidence type="ECO:0000256" key="3">
    <source>
        <dbReference type="ARBA" id="ARBA00022448"/>
    </source>
</evidence>
<accession>A0A378QX84</accession>
<organism evidence="10 11">
    <name type="scientific">Moraxella caprae</name>
    <dbReference type="NCBI Taxonomy" id="90240"/>
    <lineage>
        <taxon>Bacteria</taxon>
        <taxon>Pseudomonadati</taxon>
        <taxon>Pseudomonadota</taxon>
        <taxon>Gammaproteobacteria</taxon>
        <taxon>Moraxellales</taxon>
        <taxon>Moraxellaceae</taxon>
        <taxon>Moraxella</taxon>
    </lineage>
</organism>
<evidence type="ECO:0000313" key="10">
    <source>
        <dbReference type="EMBL" id="STZ07159.1"/>
    </source>
</evidence>
<evidence type="ECO:0000256" key="1">
    <source>
        <dbReference type="ARBA" id="ARBA00004442"/>
    </source>
</evidence>
<keyword evidence="4" id="KW-1134">Transmembrane beta strand</keyword>
<evidence type="ECO:0000256" key="5">
    <source>
        <dbReference type="ARBA" id="ARBA00022692"/>
    </source>
</evidence>
<dbReference type="STRING" id="1122244.GCA_000426885_02372"/>
<keyword evidence="9" id="KW-0732">Signal</keyword>
<feature type="chain" id="PRO_5016921542" evidence="9">
    <location>
        <begin position="26"/>
        <end position="434"/>
    </location>
</feature>
<dbReference type="PANTHER" id="PTHR30026:SF20">
    <property type="entry name" value="OUTER MEMBRANE PROTEIN TOLC"/>
    <property type="match status" value="1"/>
</dbReference>
<evidence type="ECO:0000256" key="2">
    <source>
        <dbReference type="ARBA" id="ARBA00007613"/>
    </source>
</evidence>
<name>A0A378QX84_9GAMM</name>
<dbReference type="SUPFAM" id="SSF56954">
    <property type="entry name" value="Outer membrane efflux proteins (OEP)"/>
    <property type="match status" value="1"/>
</dbReference>
<proteinExistence type="inferred from homology"/>
<evidence type="ECO:0000256" key="4">
    <source>
        <dbReference type="ARBA" id="ARBA00022452"/>
    </source>
</evidence>
<evidence type="ECO:0000256" key="9">
    <source>
        <dbReference type="SAM" id="SignalP"/>
    </source>
</evidence>
<comment type="similarity">
    <text evidence="2">Belongs to the outer membrane factor (OMF) (TC 1.B.17) family.</text>
</comment>
<dbReference type="GO" id="GO:0015562">
    <property type="term" value="F:efflux transmembrane transporter activity"/>
    <property type="evidence" value="ECO:0007669"/>
    <property type="project" value="InterPro"/>
</dbReference>
<dbReference type="PANTHER" id="PTHR30026">
    <property type="entry name" value="OUTER MEMBRANE PROTEIN TOLC"/>
    <property type="match status" value="1"/>
</dbReference>
<keyword evidence="8" id="KW-0175">Coiled coil</keyword>
<dbReference type="InterPro" id="IPR051906">
    <property type="entry name" value="TolC-like"/>
</dbReference>
<protein>
    <submittedName>
        <fullName evidence="10">Outer membrane protein tolC</fullName>
    </submittedName>
</protein>
<dbReference type="EMBL" id="UGQB01000004">
    <property type="protein sequence ID" value="STZ07159.1"/>
    <property type="molecule type" value="Genomic_DNA"/>
</dbReference>
<dbReference type="GO" id="GO:1990281">
    <property type="term" value="C:efflux pump complex"/>
    <property type="evidence" value="ECO:0007669"/>
    <property type="project" value="TreeGrafter"/>
</dbReference>
<reference evidence="10 11" key="1">
    <citation type="submission" date="2018-06" db="EMBL/GenBank/DDBJ databases">
        <authorList>
            <consortium name="Pathogen Informatics"/>
            <person name="Doyle S."/>
        </authorList>
    </citation>
    <scope>NUCLEOTIDE SEQUENCE [LARGE SCALE GENOMIC DNA]</scope>
    <source>
        <strain evidence="10 11">NCTC12877</strain>
    </source>
</reference>
<dbReference type="InterPro" id="IPR003423">
    <property type="entry name" value="OMP_efflux"/>
</dbReference>
<feature type="coiled-coil region" evidence="8">
    <location>
        <begin position="324"/>
        <end position="351"/>
    </location>
</feature>
<dbReference type="AlphaFoldDB" id="A0A378QX84"/>
<sequence length="434" mass="49824">MKSFEYKKFIYLYFLWFASSSTASAFNLQEAWVAAQQHSIDYQIAFHQKNSIQEQQQRAKSVFFPRVSGDINYQYKPHSSSSVKQTQGWNIQLSQTLFNASEMSRYSQSRYDSEVAEQIYHSVKEKLLYNVTENYFKILLSNENIATYKAEKMSYEQQVEQAKALFNKGVATALDVHEAQAGYDNALAQETSAILKKQILENQFNDYTGLDGKEIEMVNISNLIERYLLRISQHSLEEWQKMALENNHEYKAQKYDVSSKEEAIKVVKNKRWPVLVAQVDYQNNYHRSVSQDGGHQNFRTGTDASIQLRAKIPLLTGGELSSEMRESLNQYEAAKARLVASERQIKLAIRQAYTESNAAHYQILAQERALVSSQLKLKSTETGQKYGMRNRLEIIQARQAVAQAEQKLAEARYNFLIAYAALIRESGLGLEGNL</sequence>
<evidence type="ECO:0000313" key="11">
    <source>
        <dbReference type="Proteomes" id="UP000254065"/>
    </source>
</evidence>
<gene>
    <name evidence="10" type="primary">tolC</name>
    <name evidence="10" type="ORF">NCTC12877_00114</name>
</gene>
<evidence type="ECO:0000256" key="7">
    <source>
        <dbReference type="ARBA" id="ARBA00023237"/>
    </source>
</evidence>